<evidence type="ECO:0000313" key="3">
    <source>
        <dbReference type="Proteomes" id="UP000799640"/>
    </source>
</evidence>
<feature type="signal peptide" evidence="1">
    <location>
        <begin position="1"/>
        <end position="31"/>
    </location>
</feature>
<organism evidence="2 3">
    <name type="scientific">Trichodelitschia bisporula</name>
    <dbReference type="NCBI Taxonomy" id="703511"/>
    <lineage>
        <taxon>Eukaryota</taxon>
        <taxon>Fungi</taxon>
        <taxon>Dikarya</taxon>
        <taxon>Ascomycota</taxon>
        <taxon>Pezizomycotina</taxon>
        <taxon>Dothideomycetes</taxon>
        <taxon>Dothideomycetes incertae sedis</taxon>
        <taxon>Phaeotrichales</taxon>
        <taxon>Phaeotrichaceae</taxon>
        <taxon>Trichodelitschia</taxon>
    </lineage>
</organism>
<keyword evidence="1" id="KW-0732">Signal</keyword>
<keyword evidence="3" id="KW-1185">Reference proteome</keyword>
<sequence>MRGKRGFEILDTGFLILPVLIRACIAPVGLGGDVHCDVSLLEERYNNVCDVAMVEQRILHNVVQQRKQSIKGCEFVEVVESECCVGMWRTLSELPIVQCI</sequence>
<dbReference type="Proteomes" id="UP000799640">
    <property type="component" value="Unassembled WGS sequence"/>
</dbReference>
<reference evidence="2" key="1">
    <citation type="journal article" date="2020" name="Stud. Mycol.">
        <title>101 Dothideomycetes genomes: a test case for predicting lifestyles and emergence of pathogens.</title>
        <authorList>
            <person name="Haridas S."/>
            <person name="Albert R."/>
            <person name="Binder M."/>
            <person name="Bloem J."/>
            <person name="Labutti K."/>
            <person name="Salamov A."/>
            <person name="Andreopoulos B."/>
            <person name="Baker S."/>
            <person name="Barry K."/>
            <person name="Bills G."/>
            <person name="Bluhm B."/>
            <person name="Cannon C."/>
            <person name="Castanera R."/>
            <person name="Culley D."/>
            <person name="Daum C."/>
            <person name="Ezra D."/>
            <person name="Gonzalez J."/>
            <person name="Henrissat B."/>
            <person name="Kuo A."/>
            <person name="Liang C."/>
            <person name="Lipzen A."/>
            <person name="Lutzoni F."/>
            <person name="Magnuson J."/>
            <person name="Mondo S."/>
            <person name="Nolan M."/>
            <person name="Ohm R."/>
            <person name="Pangilinan J."/>
            <person name="Park H.-J."/>
            <person name="Ramirez L."/>
            <person name="Alfaro M."/>
            <person name="Sun H."/>
            <person name="Tritt A."/>
            <person name="Yoshinaga Y."/>
            <person name="Zwiers L.-H."/>
            <person name="Turgeon B."/>
            <person name="Goodwin S."/>
            <person name="Spatafora J."/>
            <person name="Crous P."/>
            <person name="Grigoriev I."/>
        </authorList>
    </citation>
    <scope>NUCLEOTIDE SEQUENCE</scope>
    <source>
        <strain evidence="2">CBS 262.69</strain>
    </source>
</reference>
<name>A0A6G1IAN1_9PEZI</name>
<protein>
    <recommendedName>
        <fullName evidence="4">Secreted protein</fullName>
    </recommendedName>
</protein>
<feature type="chain" id="PRO_5026006040" description="Secreted protein" evidence="1">
    <location>
        <begin position="32"/>
        <end position="100"/>
    </location>
</feature>
<evidence type="ECO:0008006" key="4">
    <source>
        <dbReference type="Google" id="ProtNLM"/>
    </source>
</evidence>
<proteinExistence type="predicted"/>
<evidence type="ECO:0000313" key="2">
    <source>
        <dbReference type="EMBL" id="KAF2405358.1"/>
    </source>
</evidence>
<dbReference type="AlphaFoldDB" id="A0A6G1IAN1"/>
<gene>
    <name evidence="2" type="ORF">EJ06DRAFT_525887</name>
</gene>
<dbReference type="EMBL" id="ML996687">
    <property type="protein sequence ID" value="KAF2405358.1"/>
    <property type="molecule type" value="Genomic_DNA"/>
</dbReference>
<accession>A0A6G1IAN1</accession>
<evidence type="ECO:0000256" key="1">
    <source>
        <dbReference type="SAM" id="SignalP"/>
    </source>
</evidence>